<evidence type="ECO:0000256" key="7">
    <source>
        <dbReference type="ARBA" id="ARBA00047942"/>
    </source>
</evidence>
<keyword evidence="5" id="KW-0680">Restriction system</keyword>
<dbReference type="Proteomes" id="UP000292884">
    <property type="component" value="Unassembled WGS sequence"/>
</dbReference>
<comment type="caution">
    <text evidence="9">The sequence shown here is derived from an EMBL/GenBank/DDBJ whole genome shotgun (WGS) entry which is preliminary data.</text>
</comment>
<keyword evidence="3 9" id="KW-0808">Transferase</keyword>
<sequence>MTIKDIYLKLGLDETNGLCFADNSKATGKKIDKVFQALDPQPDSVFCLEEKPFILFYDNPRNRDGLFKAIWNLNETPIVIIVENSAVNIFNGFEYIKDNFALSLIGSDERLDDFTYFKLVTGETWEKYNELLTYKNRVDYKLLENIKDARSILIDSYNLTNHTANALLGKIIFTRYLIDRQVRIGFGGELKEWTSADFCSVLANREDAFTFFKYLEDKFGGNLFDFDDSSNRISKEALSILIDLLNGVKLNTGQLSLFDIFDFSIIPVEFISNVYELFIGQQEQATTGSYYTPLFLVEYITSQTVQQYFKSNSTEYNCRILDPACGSGIFLVEGLRLIIERFNLLTPNLSRTSIEYQNQLKSLAENNIFGIDKDGSAISVAIFSVYLTLLDYQNPRDIENFVFPQLLDTNFFVSDFFDLDKPFNRKLSKITFNYIIGNPPWKRGATQKGVKEPFEQYISFRKKKEVKKSVKIAISNKEIAQAFILRVSDFSKEITNSALIVTSKTLYNLKALNFRRYFLNDFFISNVFELSPVRREVFNKSNDPAIAPAVILFYKYAFEESTDDSLIEHISVKPSRFFSLFNLFMVNRNDIKTVRQKLLKDHDWLWKTLLYGHYLDFSFLLRLSSYQKISERLIEKGYLNGVGFQMGEDENPVGVLGTLQLLEPRYVKPFRAHKNLIPFTEQTLHRVRDEGLYFGKRLLIKKGLSNKLKSVAAFIDYDCLFKDSITAIKIENEDGMDDLRTISGSLQSDLFSYYALNRFSSIGVEREQGFNEERFTFPFIENVVLSKVVSQIELSLIPESENSLIWNSVSNRQLELLNESIYRSFCVTSAEKSLIDYANKYVIPTIIQKVDISSFPSVQFEDGSLDEYSKIFLEKFSSVFKGAKSFSVDIWHSNHIIGMFFRISEMETQKQPITWIKKDNDFVLKTIISLGHERLTDKLFIQKDVRGFEKDFFYIFKPNEERLWHPALAYLDLNVFLDAILKTGRE</sequence>
<dbReference type="RefSeq" id="WP_131555016.1">
    <property type="nucleotide sequence ID" value="NZ_SJSK01000006.1"/>
</dbReference>
<evidence type="ECO:0000256" key="1">
    <source>
        <dbReference type="ARBA" id="ARBA00011900"/>
    </source>
</evidence>
<keyword evidence="2 9" id="KW-0489">Methyltransferase</keyword>
<dbReference type="EC" id="2.1.1.72" evidence="1"/>
<dbReference type="GO" id="GO:0009007">
    <property type="term" value="F:site-specific DNA-methyltransferase (adenine-specific) activity"/>
    <property type="evidence" value="ECO:0007669"/>
    <property type="project" value="UniProtKB-EC"/>
</dbReference>
<evidence type="ECO:0000256" key="3">
    <source>
        <dbReference type="ARBA" id="ARBA00022679"/>
    </source>
</evidence>
<dbReference type="AlphaFoldDB" id="A0A4R0MP92"/>
<dbReference type="GO" id="GO:0032259">
    <property type="term" value="P:methylation"/>
    <property type="evidence" value="ECO:0007669"/>
    <property type="project" value="UniProtKB-KW"/>
</dbReference>
<dbReference type="GO" id="GO:0003677">
    <property type="term" value="F:DNA binding"/>
    <property type="evidence" value="ECO:0007669"/>
    <property type="project" value="UniProtKB-KW"/>
</dbReference>
<name>A0A4R0MP92_9SPHI</name>
<evidence type="ECO:0000256" key="4">
    <source>
        <dbReference type="ARBA" id="ARBA00022691"/>
    </source>
</evidence>
<organism evidence="9 10">
    <name type="scientific">Pedobacter frigiditerrae</name>
    <dbReference type="NCBI Taxonomy" id="2530452"/>
    <lineage>
        <taxon>Bacteria</taxon>
        <taxon>Pseudomonadati</taxon>
        <taxon>Bacteroidota</taxon>
        <taxon>Sphingobacteriia</taxon>
        <taxon>Sphingobacteriales</taxon>
        <taxon>Sphingobacteriaceae</taxon>
        <taxon>Pedobacter</taxon>
    </lineage>
</organism>
<keyword evidence="10" id="KW-1185">Reference proteome</keyword>
<proteinExistence type="predicted"/>
<feature type="domain" description="Type II methyltransferase M.TaqI-like" evidence="8">
    <location>
        <begin position="366"/>
        <end position="530"/>
    </location>
</feature>
<evidence type="ECO:0000259" key="8">
    <source>
        <dbReference type="Pfam" id="PF07669"/>
    </source>
</evidence>
<gene>
    <name evidence="9" type="ORF">EZ428_20225</name>
</gene>
<evidence type="ECO:0000256" key="6">
    <source>
        <dbReference type="ARBA" id="ARBA00023125"/>
    </source>
</evidence>
<reference evidence="9 10" key="1">
    <citation type="submission" date="2019-02" db="EMBL/GenBank/DDBJ databases">
        <title>Pedobacter sp. RP-1-13 sp. nov., isolated from Arctic soil.</title>
        <authorList>
            <person name="Dahal R.H."/>
        </authorList>
    </citation>
    <scope>NUCLEOTIDE SEQUENCE [LARGE SCALE GENOMIC DNA]</scope>
    <source>
        <strain evidence="9 10">RP-1-13</strain>
    </source>
</reference>
<dbReference type="OrthoDB" id="32195at2"/>
<keyword evidence="4" id="KW-0949">S-adenosyl-L-methionine</keyword>
<dbReference type="SUPFAM" id="SSF53335">
    <property type="entry name" value="S-adenosyl-L-methionine-dependent methyltransferases"/>
    <property type="match status" value="1"/>
</dbReference>
<dbReference type="InterPro" id="IPR050953">
    <property type="entry name" value="N4_N6_ade-DNA_methylase"/>
</dbReference>
<comment type="catalytic activity">
    <reaction evidence="7">
        <text>a 2'-deoxyadenosine in DNA + S-adenosyl-L-methionine = an N(6)-methyl-2'-deoxyadenosine in DNA + S-adenosyl-L-homocysteine + H(+)</text>
        <dbReference type="Rhea" id="RHEA:15197"/>
        <dbReference type="Rhea" id="RHEA-COMP:12418"/>
        <dbReference type="Rhea" id="RHEA-COMP:12419"/>
        <dbReference type="ChEBI" id="CHEBI:15378"/>
        <dbReference type="ChEBI" id="CHEBI:57856"/>
        <dbReference type="ChEBI" id="CHEBI:59789"/>
        <dbReference type="ChEBI" id="CHEBI:90615"/>
        <dbReference type="ChEBI" id="CHEBI:90616"/>
        <dbReference type="EC" id="2.1.1.72"/>
    </reaction>
</comment>
<dbReference type="PRINTS" id="PR00507">
    <property type="entry name" value="N12N6MTFRASE"/>
</dbReference>
<evidence type="ECO:0000256" key="5">
    <source>
        <dbReference type="ARBA" id="ARBA00022747"/>
    </source>
</evidence>
<dbReference type="Pfam" id="PF07669">
    <property type="entry name" value="Eco57I"/>
    <property type="match status" value="1"/>
</dbReference>
<dbReference type="Gene3D" id="3.40.50.150">
    <property type="entry name" value="Vaccinia Virus protein VP39"/>
    <property type="match status" value="1"/>
</dbReference>
<evidence type="ECO:0000313" key="10">
    <source>
        <dbReference type="Proteomes" id="UP000292884"/>
    </source>
</evidence>
<dbReference type="PANTHER" id="PTHR33841">
    <property type="entry name" value="DNA METHYLTRANSFERASE YEEA-RELATED"/>
    <property type="match status" value="1"/>
</dbReference>
<dbReference type="InterPro" id="IPR011639">
    <property type="entry name" value="MethylTrfase_TaqI-like_dom"/>
</dbReference>
<dbReference type="GO" id="GO:0009307">
    <property type="term" value="P:DNA restriction-modification system"/>
    <property type="evidence" value="ECO:0007669"/>
    <property type="project" value="UniProtKB-KW"/>
</dbReference>
<keyword evidence="6" id="KW-0238">DNA-binding</keyword>
<accession>A0A4R0MP92</accession>
<dbReference type="EMBL" id="SJSK01000006">
    <property type="protein sequence ID" value="TCC88052.1"/>
    <property type="molecule type" value="Genomic_DNA"/>
</dbReference>
<evidence type="ECO:0000256" key="2">
    <source>
        <dbReference type="ARBA" id="ARBA00022603"/>
    </source>
</evidence>
<dbReference type="InterPro" id="IPR029063">
    <property type="entry name" value="SAM-dependent_MTases_sf"/>
</dbReference>
<protein>
    <recommendedName>
        <fullName evidence="1">site-specific DNA-methyltransferase (adenine-specific)</fullName>
        <ecNumber evidence="1">2.1.1.72</ecNumber>
    </recommendedName>
</protein>
<dbReference type="PANTHER" id="PTHR33841:SF6">
    <property type="entry name" value="TYPE II METHYLTRANSFERASE M.HINDII"/>
    <property type="match status" value="1"/>
</dbReference>
<evidence type="ECO:0000313" key="9">
    <source>
        <dbReference type="EMBL" id="TCC88052.1"/>
    </source>
</evidence>